<feature type="compositionally biased region" description="Basic and acidic residues" evidence="2">
    <location>
        <begin position="679"/>
        <end position="700"/>
    </location>
</feature>
<keyword evidence="1" id="KW-0175">Coiled coil</keyword>
<name>A0A151HD39_TOXGO</name>
<feature type="region of interest" description="Disordered" evidence="2">
    <location>
        <begin position="102"/>
        <end position="139"/>
    </location>
</feature>
<feature type="region of interest" description="Disordered" evidence="2">
    <location>
        <begin position="814"/>
        <end position="869"/>
    </location>
</feature>
<comment type="caution">
    <text evidence="3">The sequence shown here is derived from an EMBL/GenBank/DDBJ whole genome shotgun (WGS) entry which is preliminary data.</text>
</comment>
<dbReference type="Proteomes" id="UP000075225">
    <property type="component" value="Unassembled WGS sequence"/>
</dbReference>
<feature type="compositionally biased region" description="Basic and acidic residues" evidence="2">
    <location>
        <begin position="1318"/>
        <end position="1328"/>
    </location>
</feature>
<protein>
    <submittedName>
        <fullName evidence="3">Uncharacterized protein</fullName>
    </submittedName>
</protein>
<organism evidence="3 4">
    <name type="scientific">Toxoplasma gondii TgCatPRC2</name>
    <dbReference type="NCBI Taxonomy" id="1130821"/>
    <lineage>
        <taxon>Eukaryota</taxon>
        <taxon>Sar</taxon>
        <taxon>Alveolata</taxon>
        <taxon>Apicomplexa</taxon>
        <taxon>Conoidasida</taxon>
        <taxon>Coccidia</taxon>
        <taxon>Eucoccidiorida</taxon>
        <taxon>Eimeriorina</taxon>
        <taxon>Sarcocystidae</taxon>
        <taxon>Toxoplasma</taxon>
    </lineage>
</organism>
<feature type="compositionally biased region" description="Basic and acidic residues" evidence="2">
    <location>
        <begin position="1294"/>
        <end position="1307"/>
    </location>
</feature>
<reference evidence="4" key="1">
    <citation type="submission" date="2016-03" db="EMBL/GenBank/DDBJ databases">
        <authorList>
            <person name="Sibley D."/>
            <person name="Venepally P."/>
            <person name="Karamycheva S."/>
            <person name="Hadjithomas M."/>
            <person name="Khan A."/>
            <person name="Brunk B."/>
            <person name="Roos D."/>
            <person name="Caler E."/>
            <person name="Lorenzi H."/>
        </authorList>
    </citation>
    <scope>NUCLEOTIDE SEQUENCE [LARGE SCALE GENOMIC DNA]</scope>
    <source>
        <strain evidence="4">TgCatPRC2</strain>
    </source>
</reference>
<feature type="compositionally biased region" description="Basic and acidic residues" evidence="2">
    <location>
        <begin position="833"/>
        <end position="843"/>
    </location>
</feature>
<sequence>MGNEVASHQGASVSPSHAVRGLERSEKGDQRQDGAGLDFHPFLLPRRTMPCSTRSSLCSAELPAAAAVLNGQYPFLLFASADHLIPLEAAVANSLSSSACASTALSSSKDNTRKKEQRKKGGERGEAGEHGGEGEENPLLSLLSFDGSGSFPRTEAALDVSTYNVALLREALRAGPQGRTGREKGDSLLAWPSPFPAFLPPGRAIDTNQLFVAYAVKGGVRVMPIVGSADGGVEETYKAPLYVPPTLSAGPPQAKPSAVSVALYQGTKPQFLLVSDSNNLVSIFKLAPPVSAGSRGASGGASSFLLLQLPKPEEPLAQVSSAGAASQSVSSASQSVSSASQSMSPIYVAWVPPAAGGLQEEAAQPGREQSCGLGSTDVYFVTVQRHQVILWSLPVLRSYCISKNIKFDEQPLLVDDAVVSCCACVLPLRDAWASASELEKLRGESSLSHAGSGFSSFFASPALPSDNLPLFALPPSSSFSFSSPFLKRPAASQHPGLFADGRLSEAETLSVQAVSFCPASRSVLVAFNRRCVAAWRIEPSHNKVPRISLIGAQFVPRSPVPPGMSQVAASVLGRPLPGLSEADASASAGPSGLGAPSVAPQNEKAFNPFDAFLVQAASASSAGSGSYEAKKPEEKETRDTQGEELLSTLTAITSLNVLYATVYPREEEGGETSTGQSEGVKEKTLEADKQVETGPTEDKGRQMPFLLVGTANNSCLRVFPLFLSRQDLSANPFFPSQRPLPLLFGSAVQTLRLDAAAAPNGSRTACVGAGEDKAARPSTTRVLSELPWAFVRVDAARHAVLWSVAGCGAPQRLTREAATPEAPSGQQAGEGKPSGDAERRDGEASACDDLQADGRAGPPDSAREGDSSKDSFVFVLEVNQRMLHRTEGRAESASERDGGEEEKASLVHRAAHLPLPSMLVLPSQFPVKNISSVFSLYSASGTGARTGRRRSVSGKSSPSLSFASSSDFEAVETLGAGEVALYSFFVKQADKKHEGGKYDLVQGHSHRTLQQLYRHPSIQWASLDAFALPAAAHLTGTADAAALVEERRRGAGSPRLSQDSVNRKDDEKKETKKQEEHKQEHGIEGERESRSASSSSVVEQVANASRSGIGGDREKKSEALVRPAAVSAPPLASQAGASGVSTTPRSKEEASREILMRLLGKTALPNLSSSSASSPPAPGAVSLSSAPVSAPDCGAGAESEETQARGAENKAREGKETGSSLDAVPSTAFGKEDSSALFAEKKEGKQKESKRQEAARKEGSTARNSSGGKEAEEEQAGGCQASPVLAAQPLTTAGEKDAFDREGERSGSAKRAAHKKAKGEERGQEKCAAHAYKQTPETKPCGGEDFTELTRPSVAFLEASVLEILALLKAGGNQKQARSEEGLLAFAQASGSHSETTEKDETVKKAVDEALRRLIRAVEDGLLKSLAPELAAQVAASLVSSGALPSEALRLQNQGAKSEDPMGSEKQKEMLRAVLAPVVSAELGSLFSEHVVPGLKEAVRAGLADVKAVVATKLAEVRRLSAAEVAAVDRSIQQVHGSLQQSFQRMQKQLECQAPLQRQNSLSAETVDSMRQNLAALEEGLKAQSEAVMKAVEGVSQTLVALQRQQSQYQTQVTQQLQQQQRELQAQKQKVEQVPQAFRQLRADFRADLSKTEQTLKERSEALAASAAAAAVSAALGSSPHAPGAAASLGSTTVVAAAAAGAGPSGSRSETGGDVGGAGERGESGRTRREESEEEKLKKRLLHCLQTQNFEEAFSLSIAADLQQSTGGCWLLSICSYFSPSQFFERDPLPIGQPALLGTVKILSEGLKADLRERKRAAVEQRVAWISEALFQVDGPMPQIGRSDFLDLVDEFRTNLTWAQQHVQKEGDRDRFTQPIEEGLALSLKQLKRLQRTAEASRAS</sequence>
<dbReference type="OrthoDB" id="332317at2759"/>
<feature type="compositionally biased region" description="Low complexity" evidence="2">
    <location>
        <begin position="1091"/>
        <end position="1105"/>
    </location>
</feature>
<feature type="compositionally biased region" description="Polar residues" evidence="2">
    <location>
        <begin position="1135"/>
        <end position="1144"/>
    </location>
</feature>
<accession>A0A151HD39</accession>
<feature type="region of interest" description="Disordered" evidence="2">
    <location>
        <begin position="885"/>
        <end position="904"/>
    </location>
</feature>
<feature type="region of interest" description="Disordered" evidence="2">
    <location>
        <begin position="665"/>
        <end position="700"/>
    </location>
</feature>
<dbReference type="VEuPathDB" id="ToxoDB:TGPRC2_219710"/>
<dbReference type="EMBL" id="AHZP02001474">
    <property type="protein sequence ID" value="KYK67218.1"/>
    <property type="molecule type" value="Genomic_DNA"/>
</dbReference>
<feature type="region of interest" description="Disordered" evidence="2">
    <location>
        <begin position="1"/>
        <end position="39"/>
    </location>
</feature>
<feature type="region of interest" description="Disordered" evidence="2">
    <location>
        <begin position="1700"/>
        <end position="1734"/>
    </location>
</feature>
<evidence type="ECO:0000313" key="3">
    <source>
        <dbReference type="EMBL" id="KYK67218.1"/>
    </source>
</evidence>
<gene>
    <name evidence="3" type="ORF">TGPRC2_219710</name>
</gene>
<feature type="compositionally biased region" description="Basic and acidic residues" evidence="2">
    <location>
        <begin position="110"/>
        <end position="133"/>
    </location>
</feature>
<feature type="compositionally biased region" description="Basic and acidic residues" evidence="2">
    <location>
        <begin position="1207"/>
        <end position="1216"/>
    </location>
</feature>
<evidence type="ECO:0000256" key="2">
    <source>
        <dbReference type="SAM" id="MobiDB-lite"/>
    </source>
</evidence>
<feature type="region of interest" description="Disordered" evidence="2">
    <location>
        <begin position="1047"/>
        <end position="1347"/>
    </location>
</feature>
<feature type="compositionally biased region" description="Low complexity" evidence="2">
    <location>
        <begin position="1163"/>
        <end position="1191"/>
    </location>
</feature>
<feature type="compositionally biased region" description="Basic and acidic residues" evidence="2">
    <location>
        <begin position="20"/>
        <end position="32"/>
    </location>
</feature>
<feature type="coiled-coil region" evidence="1">
    <location>
        <begin position="1567"/>
        <end position="1637"/>
    </location>
</feature>
<feature type="compositionally biased region" description="Basic and acidic residues" evidence="2">
    <location>
        <begin position="1145"/>
        <end position="1155"/>
    </location>
</feature>
<feature type="compositionally biased region" description="Low complexity" evidence="2">
    <location>
        <begin position="1700"/>
        <end position="1712"/>
    </location>
</feature>
<feature type="compositionally biased region" description="Basic and acidic residues" evidence="2">
    <location>
        <begin position="1230"/>
        <end position="1260"/>
    </location>
</feature>
<feature type="compositionally biased region" description="Basic and acidic residues" evidence="2">
    <location>
        <begin position="1061"/>
        <end position="1090"/>
    </location>
</feature>
<evidence type="ECO:0000256" key="1">
    <source>
        <dbReference type="SAM" id="Coils"/>
    </source>
</evidence>
<feature type="compositionally biased region" description="Basic and acidic residues" evidence="2">
    <location>
        <begin position="1720"/>
        <end position="1734"/>
    </location>
</feature>
<evidence type="ECO:0000313" key="4">
    <source>
        <dbReference type="Proteomes" id="UP000075225"/>
    </source>
</evidence>
<proteinExistence type="predicted"/>